<evidence type="ECO:0000313" key="3">
    <source>
        <dbReference type="Proteomes" id="UP000325690"/>
    </source>
</evidence>
<evidence type="ECO:0000313" key="2">
    <source>
        <dbReference type="EMBL" id="KAB7753249.1"/>
    </source>
</evidence>
<accession>A0A5N5UXR9</accession>
<keyword evidence="3" id="KW-1185">Reference proteome</keyword>
<sequence length="162" mass="16232">MVLSAAALVVSLAALAVAGLTALSGGHDKDDDAAQAAAPTYSDEERAHAKKQLCDAVDIVRSGVASTANAEAPGGPNDIVGGIAVGANARLALSVGGQYLMTNIVAATPEDLARPATDLARSLIEIGATATAGVPATNADQRARMERAEKLTAELVAECARD</sequence>
<dbReference type="Proteomes" id="UP000325690">
    <property type="component" value="Unassembled WGS sequence"/>
</dbReference>
<dbReference type="AlphaFoldDB" id="A0A5N5UXR9"/>
<protein>
    <recommendedName>
        <fullName evidence="4">Alanine and proline rich membrane protein</fullName>
    </recommendedName>
</protein>
<evidence type="ECO:0008006" key="4">
    <source>
        <dbReference type="Google" id="ProtNLM"/>
    </source>
</evidence>
<keyword evidence="1" id="KW-0732">Signal</keyword>
<organism evidence="2 3">
    <name type="scientific">Mycolicibacterium phlei DSM 43239 = CCUG 21000</name>
    <dbReference type="NCBI Taxonomy" id="1226750"/>
    <lineage>
        <taxon>Bacteria</taxon>
        <taxon>Bacillati</taxon>
        <taxon>Actinomycetota</taxon>
        <taxon>Actinomycetes</taxon>
        <taxon>Mycobacteriales</taxon>
        <taxon>Mycobacteriaceae</taxon>
        <taxon>Mycolicibacterium</taxon>
    </lineage>
</organism>
<dbReference type="EMBL" id="ANBP01000034">
    <property type="protein sequence ID" value="KAB7753249.1"/>
    <property type="molecule type" value="Genomic_DNA"/>
</dbReference>
<feature type="signal peptide" evidence="1">
    <location>
        <begin position="1"/>
        <end position="18"/>
    </location>
</feature>
<feature type="chain" id="PRO_5038764842" description="Alanine and proline rich membrane protein" evidence="1">
    <location>
        <begin position="19"/>
        <end position="162"/>
    </location>
</feature>
<reference evidence="2 3" key="1">
    <citation type="submission" date="2012-10" db="EMBL/GenBank/DDBJ databases">
        <title>The draft sequence of the Mycobacterium pheli genome.</title>
        <authorList>
            <person name="Pettersson B.M.F."/>
            <person name="Das S."/>
            <person name="Dasgupta S."/>
            <person name="Bhattacharya A."/>
            <person name="Kirsebom L.A."/>
        </authorList>
    </citation>
    <scope>NUCLEOTIDE SEQUENCE [LARGE SCALE GENOMIC DNA]</scope>
    <source>
        <strain evidence="2 3">CCUG 21000</strain>
    </source>
</reference>
<comment type="caution">
    <text evidence="2">The sequence shown here is derived from an EMBL/GenBank/DDBJ whole genome shotgun (WGS) entry which is preliminary data.</text>
</comment>
<evidence type="ECO:0000256" key="1">
    <source>
        <dbReference type="SAM" id="SignalP"/>
    </source>
</evidence>
<dbReference type="RefSeq" id="WP_003888455.1">
    <property type="nucleotide sequence ID" value="NZ_ANBP01000034.1"/>
</dbReference>
<proteinExistence type="predicted"/>
<gene>
    <name evidence="2" type="ORF">MPHL21000_18535</name>
</gene>
<name>A0A5N5UXR9_MYCPH</name>